<dbReference type="GO" id="GO:0016887">
    <property type="term" value="F:ATP hydrolysis activity"/>
    <property type="evidence" value="ECO:0007669"/>
    <property type="project" value="InterPro"/>
</dbReference>
<reference evidence="4" key="2">
    <citation type="submission" date="2020-07" db="EMBL/GenBank/DDBJ databases">
        <authorList>
            <person name="Vera ALvarez R."/>
            <person name="Arias-Moreno D.M."/>
            <person name="Jimenez-Jacinto V."/>
            <person name="Jimenez-Bremont J.F."/>
            <person name="Swaminathan K."/>
            <person name="Moose S.P."/>
            <person name="Guerrero-Gonzalez M.L."/>
            <person name="Marino-Ramirez L."/>
            <person name="Landsman D."/>
            <person name="Rodriguez-Kessler M."/>
            <person name="Delgado-Sanchez P."/>
        </authorList>
    </citation>
    <scope>NUCLEOTIDE SEQUENCE</scope>
    <source>
        <tissue evidence="4">Cladode</tissue>
    </source>
</reference>
<keyword evidence="1" id="KW-0547">Nucleotide-binding</keyword>
<dbReference type="GO" id="GO:0034605">
    <property type="term" value="P:cellular response to heat"/>
    <property type="evidence" value="ECO:0007669"/>
    <property type="project" value="TreeGrafter"/>
</dbReference>
<name>A0A7C9EU80_OPUST</name>
<dbReference type="EMBL" id="GISG01266311">
    <property type="protein sequence ID" value="MBA4675220.1"/>
    <property type="molecule type" value="Transcribed_RNA"/>
</dbReference>
<accession>A0A7C9EU80</accession>
<evidence type="ECO:0000313" key="4">
    <source>
        <dbReference type="EMBL" id="MBA4675223.1"/>
    </source>
</evidence>
<dbReference type="EMBL" id="GISG01266315">
    <property type="protein sequence ID" value="MBA4675224.1"/>
    <property type="molecule type" value="Transcribed_RNA"/>
</dbReference>
<dbReference type="PANTHER" id="PTHR11638:SF18">
    <property type="entry name" value="HEAT SHOCK PROTEIN 104"/>
    <property type="match status" value="1"/>
</dbReference>
<keyword evidence="2" id="KW-0067">ATP-binding</keyword>
<dbReference type="AlphaFoldDB" id="A0A7C9EU80"/>
<dbReference type="Gene3D" id="3.40.50.300">
    <property type="entry name" value="P-loop containing nucleotide triphosphate hydrolases"/>
    <property type="match status" value="1"/>
</dbReference>
<dbReference type="PANTHER" id="PTHR11638">
    <property type="entry name" value="ATP-DEPENDENT CLP PROTEASE"/>
    <property type="match status" value="1"/>
</dbReference>
<feature type="domain" description="ATPase AAA-type core" evidence="3">
    <location>
        <begin position="76"/>
        <end position="171"/>
    </location>
</feature>
<dbReference type="GO" id="GO:0005524">
    <property type="term" value="F:ATP binding"/>
    <property type="evidence" value="ECO:0007669"/>
    <property type="project" value="UniProtKB-KW"/>
</dbReference>
<dbReference type="InterPro" id="IPR003959">
    <property type="entry name" value="ATPase_AAA_core"/>
</dbReference>
<sequence>MELRLLRCPIRLWSRRRGMVARKVKNEPSSWLDVFSKPPLFKVSALMKKFSGQKQALAAVSYSFLRCSKDTSNKCKPVGSFIVCDPSGHYWEEFARSLSQMLFDTSDVSVRMTLSESDSTSDTGSGDNLRKLFEDVRRRPYGVIILEKIEQAEDSVIRILNKILETGYASYEGDAKCVDEIFKVVNENVGKIGGLVEPLEPPKDRR</sequence>
<organism evidence="4">
    <name type="scientific">Opuntia streptacantha</name>
    <name type="common">Prickly pear cactus</name>
    <name type="synonym">Opuntia cardona</name>
    <dbReference type="NCBI Taxonomy" id="393608"/>
    <lineage>
        <taxon>Eukaryota</taxon>
        <taxon>Viridiplantae</taxon>
        <taxon>Streptophyta</taxon>
        <taxon>Embryophyta</taxon>
        <taxon>Tracheophyta</taxon>
        <taxon>Spermatophyta</taxon>
        <taxon>Magnoliopsida</taxon>
        <taxon>eudicotyledons</taxon>
        <taxon>Gunneridae</taxon>
        <taxon>Pentapetalae</taxon>
        <taxon>Caryophyllales</taxon>
        <taxon>Cactineae</taxon>
        <taxon>Cactaceae</taxon>
        <taxon>Opuntioideae</taxon>
        <taxon>Opuntia</taxon>
    </lineage>
</organism>
<dbReference type="SUPFAM" id="SSF52540">
    <property type="entry name" value="P-loop containing nucleoside triphosphate hydrolases"/>
    <property type="match status" value="1"/>
</dbReference>
<dbReference type="InterPro" id="IPR050130">
    <property type="entry name" value="ClpA_ClpB"/>
</dbReference>
<evidence type="ECO:0000256" key="2">
    <source>
        <dbReference type="ARBA" id="ARBA00022840"/>
    </source>
</evidence>
<reference evidence="4" key="1">
    <citation type="journal article" date="2013" name="J. Plant Res.">
        <title>Effect of fungi and light on seed germination of three Opuntia species from semiarid lands of central Mexico.</title>
        <authorList>
            <person name="Delgado-Sanchez P."/>
            <person name="Jimenez-Bremont J.F."/>
            <person name="Guerrero-Gonzalez Mde L."/>
            <person name="Flores J."/>
        </authorList>
    </citation>
    <scope>NUCLEOTIDE SEQUENCE</scope>
    <source>
        <tissue evidence="4">Cladode</tissue>
    </source>
</reference>
<dbReference type="Pfam" id="PF07724">
    <property type="entry name" value="AAA_2"/>
    <property type="match status" value="1"/>
</dbReference>
<dbReference type="InterPro" id="IPR027417">
    <property type="entry name" value="P-loop_NTPase"/>
</dbReference>
<evidence type="ECO:0000259" key="3">
    <source>
        <dbReference type="Pfam" id="PF07724"/>
    </source>
</evidence>
<dbReference type="EMBL" id="GISG01266314">
    <property type="protein sequence ID" value="MBA4675223.1"/>
    <property type="molecule type" value="Transcribed_RNA"/>
</dbReference>
<proteinExistence type="predicted"/>
<dbReference type="GO" id="GO:0005737">
    <property type="term" value="C:cytoplasm"/>
    <property type="evidence" value="ECO:0007669"/>
    <property type="project" value="TreeGrafter"/>
</dbReference>
<evidence type="ECO:0000256" key="1">
    <source>
        <dbReference type="ARBA" id="ARBA00022741"/>
    </source>
</evidence>
<protein>
    <recommendedName>
        <fullName evidence="3">ATPase AAA-type core domain-containing protein</fullName>
    </recommendedName>
</protein>